<keyword evidence="3" id="KW-1185">Reference proteome</keyword>
<feature type="domain" description="YbaK/aminoacyl-tRNA synthetase-associated" evidence="1">
    <location>
        <begin position="48"/>
        <end position="164"/>
    </location>
</feature>
<dbReference type="InterPro" id="IPR036754">
    <property type="entry name" value="YbaK/aa-tRNA-synt-asso_dom_sf"/>
</dbReference>
<dbReference type="Gene3D" id="3.90.960.10">
    <property type="entry name" value="YbaK/aminoacyl-tRNA synthetase-associated domain"/>
    <property type="match status" value="1"/>
</dbReference>
<gene>
    <name evidence="2" type="ORF">E1161_21360</name>
</gene>
<comment type="caution">
    <text evidence="2">The sequence shown here is derived from an EMBL/GenBank/DDBJ whole genome shotgun (WGS) entry which is preliminary data.</text>
</comment>
<evidence type="ECO:0000259" key="1">
    <source>
        <dbReference type="Pfam" id="PF04073"/>
    </source>
</evidence>
<dbReference type="OrthoDB" id="8536235at2"/>
<dbReference type="GO" id="GO:0002161">
    <property type="term" value="F:aminoacyl-tRNA deacylase activity"/>
    <property type="evidence" value="ECO:0007669"/>
    <property type="project" value="InterPro"/>
</dbReference>
<reference evidence="2 3" key="1">
    <citation type="submission" date="2019-03" db="EMBL/GenBank/DDBJ databases">
        <title>Draft genome sequences of novel Actinobacteria.</title>
        <authorList>
            <person name="Sahin N."/>
            <person name="Ay H."/>
            <person name="Saygin H."/>
        </authorList>
    </citation>
    <scope>NUCLEOTIDE SEQUENCE [LARGE SCALE GENOMIC DNA]</scope>
    <source>
        <strain evidence="2 3">16K404</strain>
    </source>
</reference>
<dbReference type="PANTHER" id="PTHR30411:SF1">
    <property type="entry name" value="CYTOPLASMIC PROTEIN"/>
    <property type="match status" value="1"/>
</dbReference>
<proteinExistence type="predicted"/>
<dbReference type="SUPFAM" id="SSF55826">
    <property type="entry name" value="YbaK/ProRS associated domain"/>
    <property type="match status" value="1"/>
</dbReference>
<name>A0A4V6PC74_9PSEU</name>
<evidence type="ECO:0000313" key="2">
    <source>
        <dbReference type="EMBL" id="TDC89405.1"/>
    </source>
</evidence>
<evidence type="ECO:0000313" key="3">
    <source>
        <dbReference type="Proteomes" id="UP000294744"/>
    </source>
</evidence>
<sequence>MNFARDPTYHRRIRTVTDDQHLPERSRLVQQQLSDAGVAARVRELPDAARTAEEAASALGCEVGAIASSLLFLADEQPLLVMTSGRHRVDTDLLAANVGAREVRMASAKQVRAVTGQAIGGVAPVGHPSPVRTVIDEALSDYSTIWVAAGTPHTVVPLDLNQLMMLTGGEKVQVATD</sequence>
<accession>A0A4V6PC74</accession>
<dbReference type="AlphaFoldDB" id="A0A4V6PC74"/>
<dbReference type="Pfam" id="PF04073">
    <property type="entry name" value="tRNA_edit"/>
    <property type="match status" value="1"/>
</dbReference>
<dbReference type="EMBL" id="SMKV01000033">
    <property type="protein sequence ID" value="TDC89405.1"/>
    <property type="molecule type" value="Genomic_DNA"/>
</dbReference>
<dbReference type="Proteomes" id="UP000294744">
    <property type="component" value="Unassembled WGS sequence"/>
</dbReference>
<dbReference type="CDD" id="cd04333">
    <property type="entry name" value="ProX_deacylase"/>
    <property type="match status" value="1"/>
</dbReference>
<organism evidence="2 3">
    <name type="scientific">Saccharopolyspora aridisoli</name>
    <dbReference type="NCBI Taxonomy" id="2530385"/>
    <lineage>
        <taxon>Bacteria</taxon>
        <taxon>Bacillati</taxon>
        <taxon>Actinomycetota</taxon>
        <taxon>Actinomycetes</taxon>
        <taxon>Pseudonocardiales</taxon>
        <taxon>Pseudonocardiaceae</taxon>
        <taxon>Saccharopolyspora</taxon>
    </lineage>
</organism>
<protein>
    <submittedName>
        <fullName evidence="2">YbaK/EbsC family protein</fullName>
    </submittedName>
</protein>
<dbReference type="InterPro" id="IPR007214">
    <property type="entry name" value="YbaK/aa-tRNA-synth-assoc-dom"/>
</dbReference>
<dbReference type="PANTHER" id="PTHR30411">
    <property type="entry name" value="CYTOPLASMIC PROTEIN"/>
    <property type="match status" value="1"/>
</dbReference>